<dbReference type="EMBL" id="CM010720">
    <property type="protein sequence ID" value="RZC66184.1"/>
    <property type="molecule type" value="Genomic_DNA"/>
</dbReference>
<dbReference type="Proteomes" id="UP000316621">
    <property type="component" value="Chromosome 6"/>
</dbReference>
<reference evidence="1 2" key="1">
    <citation type="journal article" date="2018" name="Science">
        <title>The opium poppy genome and morphinan production.</title>
        <authorList>
            <person name="Guo L."/>
            <person name="Winzer T."/>
            <person name="Yang X."/>
            <person name="Li Y."/>
            <person name="Ning Z."/>
            <person name="He Z."/>
            <person name="Teodor R."/>
            <person name="Lu Y."/>
            <person name="Bowser T.A."/>
            <person name="Graham I.A."/>
            <person name="Ye K."/>
        </authorList>
    </citation>
    <scope>NUCLEOTIDE SEQUENCE [LARGE SCALE GENOMIC DNA]</scope>
    <source>
        <strain evidence="2">cv. HN1</strain>
        <tissue evidence="1">Leaves</tissue>
    </source>
</reference>
<protein>
    <submittedName>
        <fullName evidence="1">Uncharacterized protein</fullName>
    </submittedName>
</protein>
<evidence type="ECO:0000313" key="1">
    <source>
        <dbReference type="EMBL" id="RZC66184.1"/>
    </source>
</evidence>
<dbReference type="Gramene" id="RZC66184">
    <property type="protein sequence ID" value="RZC66184"/>
    <property type="gene ID" value="C5167_009871"/>
</dbReference>
<dbReference type="AlphaFoldDB" id="A0A4Y7JYL2"/>
<evidence type="ECO:0000313" key="2">
    <source>
        <dbReference type="Proteomes" id="UP000316621"/>
    </source>
</evidence>
<proteinExistence type="predicted"/>
<accession>A0A4Y7JYL2</accession>
<gene>
    <name evidence="1" type="ORF">C5167_009871</name>
</gene>
<name>A0A4Y7JYL2_PAPSO</name>
<keyword evidence="2" id="KW-1185">Reference proteome</keyword>
<organism evidence="1 2">
    <name type="scientific">Papaver somniferum</name>
    <name type="common">Opium poppy</name>
    <dbReference type="NCBI Taxonomy" id="3469"/>
    <lineage>
        <taxon>Eukaryota</taxon>
        <taxon>Viridiplantae</taxon>
        <taxon>Streptophyta</taxon>
        <taxon>Embryophyta</taxon>
        <taxon>Tracheophyta</taxon>
        <taxon>Spermatophyta</taxon>
        <taxon>Magnoliopsida</taxon>
        <taxon>Ranunculales</taxon>
        <taxon>Papaveraceae</taxon>
        <taxon>Papaveroideae</taxon>
        <taxon>Papaver</taxon>
    </lineage>
</organism>
<sequence length="105" mass="11872">MSVKHIKKMYRILVFLDAGGVLSPFRHRRKTHLPPGQGLSLLLYPRQRPQSSLLGLLELLLVVAARNADDAYVDSKEKDRAAAAEEEVYIAGDRQEFLTSHTRTE</sequence>